<keyword evidence="5 10" id="KW-0255">Endonuclease</keyword>
<feature type="binding site" evidence="9">
    <location>
        <position position="182"/>
    </location>
    <ligand>
        <name>Mg(2+)</name>
        <dbReference type="ChEBI" id="CHEBI:18420"/>
        <note>catalytic</note>
    </ligand>
</feature>
<evidence type="ECO:0000256" key="9">
    <source>
        <dbReference type="PIRSR" id="PIRSR640255-2"/>
    </source>
</evidence>
<dbReference type="PANTHER" id="PTHR13966">
    <property type="entry name" value="ENDONUCLEASE RELATED"/>
    <property type="match status" value="1"/>
</dbReference>
<comment type="caution">
    <text evidence="15">The sequence shown here is derived from an EMBL/GenBank/DDBJ whole genome shotgun (WGS) entry which is preliminary data.</text>
</comment>
<comment type="cofactor">
    <cofactor evidence="1 10">
        <name>Mg(2+)</name>
        <dbReference type="ChEBI" id="CHEBI:18420"/>
    </cofactor>
</comment>
<dbReference type="SMART" id="SM00892">
    <property type="entry name" value="Endonuclease_NS"/>
    <property type="match status" value="1"/>
</dbReference>
<dbReference type="Proteomes" id="UP000824246">
    <property type="component" value="Unassembled WGS sequence"/>
</dbReference>
<evidence type="ECO:0000256" key="8">
    <source>
        <dbReference type="PIRSR" id="PIRSR640255-1"/>
    </source>
</evidence>
<dbReference type="InterPro" id="IPR018524">
    <property type="entry name" value="DNA/RNA_endonuclease_AS"/>
</dbReference>
<dbReference type="AlphaFoldDB" id="A0A9D1VS80"/>
<dbReference type="GO" id="GO:0003676">
    <property type="term" value="F:nucleic acid binding"/>
    <property type="evidence" value="ECO:0007669"/>
    <property type="project" value="InterPro"/>
</dbReference>
<keyword evidence="3 10" id="KW-0540">Nuclease</keyword>
<keyword evidence="4 9" id="KW-0479">Metal-binding</keyword>
<evidence type="ECO:0000256" key="3">
    <source>
        <dbReference type="ARBA" id="ARBA00022722"/>
    </source>
</evidence>
<comment type="similarity">
    <text evidence="2 10">Belongs to the DNA/RNA non-specific endonuclease family.</text>
</comment>
<evidence type="ECO:0000256" key="4">
    <source>
        <dbReference type="ARBA" id="ARBA00022723"/>
    </source>
</evidence>
<keyword evidence="6 10" id="KW-0378">Hydrolase</keyword>
<accession>A0A9D1VS80</accession>
<name>A0A9D1VS80_9BACT</name>
<organism evidence="15 16">
    <name type="scientific">Candidatus Barnesiella excrementipullorum</name>
    <dbReference type="NCBI Taxonomy" id="2838479"/>
    <lineage>
        <taxon>Bacteria</taxon>
        <taxon>Pseudomonadati</taxon>
        <taxon>Bacteroidota</taxon>
        <taxon>Bacteroidia</taxon>
        <taxon>Bacteroidales</taxon>
        <taxon>Barnesiellaceae</taxon>
        <taxon>Barnesiella</taxon>
    </lineage>
</organism>
<evidence type="ECO:0000313" key="16">
    <source>
        <dbReference type="Proteomes" id="UP000824246"/>
    </source>
</evidence>
<feature type="domain" description="DNA/RNA non-specific endonuclease/pyrophosphatase/phosphodiesterase" evidence="14">
    <location>
        <begin position="89"/>
        <end position="233"/>
    </location>
</feature>
<feature type="region of interest" description="Disordered" evidence="11">
    <location>
        <begin position="1"/>
        <end position="20"/>
    </location>
</feature>
<dbReference type="InterPro" id="IPR040255">
    <property type="entry name" value="Non-specific_endonuclease"/>
</dbReference>
<dbReference type="InterPro" id="IPR001604">
    <property type="entry name" value="Endo_G_ENPP1-like_dom"/>
</dbReference>
<dbReference type="GO" id="GO:0016787">
    <property type="term" value="F:hydrolase activity"/>
    <property type="evidence" value="ECO:0007669"/>
    <property type="project" value="UniProtKB-KW"/>
</dbReference>
<evidence type="ECO:0000256" key="10">
    <source>
        <dbReference type="RuleBase" id="RU366055"/>
    </source>
</evidence>
<dbReference type="PROSITE" id="PS01070">
    <property type="entry name" value="NUCLEASE_NON_SPEC"/>
    <property type="match status" value="1"/>
</dbReference>
<gene>
    <name evidence="15" type="ORF">H9982_07515</name>
</gene>
<feature type="active site" description="Proton acceptor" evidence="8">
    <location>
        <position position="151"/>
    </location>
</feature>
<dbReference type="Pfam" id="PF01223">
    <property type="entry name" value="Endonuclease_NS"/>
    <property type="match status" value="1"/>
</dbReference>
<dbReference type="EC" id="3.1.30.-" evidence="10"/>
<evidence type="ECO:0000256" key="7">
    <source>
        <dbReference type="ARBA" id="ARBA00022842"/>
    </source>
</evidence>
<evidence type="ECO:0000256" key="5">
    <source>
        <dbReference type="ARBA" id="ARBA00022759"/>
    </source>
</evidence>
<evidence type="ECO:0000256" key="1">
    <source>
        <dbReference type="ARBA" id="ARBA00001946"/>
    </source>
</evidence>
<keyword evidence="12" id="KW-0472">Membrane</keyword>
<dbReference type="GO" id="GO:0004519">
    <property type="term" value="F:endonuclease activity"/>
    <property type="evidence" value="ECO:0007669"/>
    <property type="project" value="UniProtKB-UniRule"/>
</dbReference>
<evidence type="ECO:0000313" key="15">
    <source>
        <dbReference type="EMBL" id="HIX46055.1"/>
    </source>
</evidence>
<feature type="transmembrane region" description="Helical" evidence="12">
    <location>
        <begin position="21"/>
        <end position="45"/>
    </location>
</feature>
<sequence>MAKKRRSRPKGKSRSKKRSNAGHIVRNTITIIAIIAIIVVLFLYLRNNPSPLPLRRNNAPSYTGAAIQGHIADLDMARTPQGRRSQIIEHKGYTVSYNSQWRLPNWVAYELTAEETRGDAERSDRFLVDPKVEGVCPRHNDYTRSGYDRGHMAPAADMTWDEQAMRESFYMSNICPQVHGLNAGAWKQLENKIRIWARRDSAIIVVCGPIVKESHPTIGRNRVAVPDYFYKVV</sequence>
<proteinExistence type="inferred from homology"/>
<evidence type="ECO:0000256" key="12">
    <source>
        <dbReference type="SAM" id="Phobius"/>
    </source>
</evidence>
<dbReference type="InterPro" id="IPR044929">
    <property type="entry name" value="DNA/RNA_non-sp_Endonuclease_sf"/>
</dbReference>
<evidence type="ECO:0000256" key="2">
    <source>
        <dbReference type="ARBA" id="ARBA00010052"/>
    </source>
</evidence>
<dbReference type="PANTHER" id="PTHR13966:SF5">
    <property type="entry name" value="ENDONUCLEASE G, MITOCHONDRIAL"/>
    <property type="match status" value="1"/>
</dbReference>
<reference evidence="15" key="2">
    <citation type="submission" date="2021-04" db="EMBL/GenBank/DDBJ databases">
        <authorList>
            <person name="Gilroy R."/>
        </authorList>
    </citation>
    <scope>NUCLEOTIDE SEQUENCE</scope>
    <source>
        <strain evidence="15">ChiHjej12B11-16260</strain>
    </source>
</reference>
<dbReference type="InterPro" id="IPR044925">
    <property type="entry name" value="His-Me_finger_sf"/>
</dbReference>
<dbReference type="Gene3D" id="3.40.570.10">
    <property type="entry name" value="Extracellular Endonuclease, subunit A"/>
    <property type="match status" value="1"/>
</dbReference>
<protein>
    <recommendedName>
        <fullName evidence="10">Endonuclease</fullName>
        <ecNumber evidence="10">3.1.30.-</ecNumber>
    </recommendedName>
</protein>
<keyword evidence="12" id="KW-0812">Transmembrane</keyword>
<evidence type="ECO:0000256" key="11">
    <source>
        <dbReference type="SAM" id="MobiDB-lite"/>
    </source>
</evidence>
<reference evidence="15" key="1">
    <citation type="journal article" date="2021" name="PeerJ">
        <title>Extensive microbial diversity within the chicken gut microbiome revealed by metagenomics and culture.</title>
        <authorList>
            <person name="Gilroy R."/>
            <person name="Ravi A."/>
            <person name="Getino M."/>
            <person name="Pursley I."/>
            <person name="Horton D.L."/>
            <person name="Alikhan N.F."/>
            <person name="Baker D."/>
            <person name="Gharbi K."/>
            <person name="Hall N."/>
            <person name="Watson M."/>
            <person name="Adriaenssens E.M."/>
            <person name="Foster-Nyarko E."/>
            <person name="Jarju S."/>
            <person name="Secka A."/>
            <person name="Antonio M."/>
            <person name="Oren A."/>
            <person name="Chaudhuri R.R."/>
            <person name="La Ragione R."/>
            <person name="Hildebrand F."/>
            <person name="Pallen M.J."/>
        </authorList>
    </citation>
    <scope>NUCLEOTIDE SEQUENCE</scope>
    <source>
        <strain evidence="15">ChiHjej12B11-16260</strain>
    </source>
</reference>
<dbReference type="GO" id="GO:0046872">
    <property type="term" value="F:metal ion binding"/>
    <property type="evidence" value="ECO:0007669"/>
    <property type="project" value="UniProtKB-KW"/>
</dbReference>
<dbReference type="SMART" id="SM00477">
    <property type="entry name" value="NUC"/>
    <property type="match status" value="1"/>
</dbReference>
<keyword evidence="7" id="KW-0460">Magnesium</keyword>
<dbReference type="InterPro" id="IPR020821">
    <property type="entry name" value="ENPP1-3/EXOG-like_nuc-like"/>
</dbReference>
<feature type="non-terminal residue" evidence="15">
    <location>
        <position position="233"/>
    </location>
</feature>
<evidence type="ECO:0000259" key="14">
    <source>
        <dbReference type="SMART" id="SM00892"/>
    </source>
</evidence>
<dbReference type="SUPFAM" id="SSF54060">
    <property type="entry name" value="His-Me finger endonucleases"/>
    <property type="match status" value="1"/>
</dbReference>
<evidence type="ECO:0000256" key="6">
    <source>
        <dbReference type="ARBA" id="ARBA00022801"/>
    </source>
</evidence>
<evidence type="ECO:0000259" key="13">
    <source>
        <dbReference type="SMART" id="SM00477"/>
    </source>
</evidence>
<feature type="domain" description="ENPP1-3/EXOG-like endonuclease/phosphodiesterase" evidence="13">
    <location>
        <begin position="90"/>
        <end position="233"/>
    </location>
</feature>
<keyword evidence="12" id="KW-1133">Transmembrane helix</keyword>
<dbReference type="EMBL" id="DXFB01000198">
    <property type="protein sequence ID" value="HIX46055.1"/>
    <property type="molecule type" value="Genomic_DNA"/>
</dbReference>